<dbReference type="PANTHER" id="PTHR43284:SF1">
    <property type="entry name" value="ASPARAGINE SYNTHETASE"/>
    <property type="match status" value="1"/>
</dbReference>
<evidence type="ECO:0000256" key="5">
    <source>
        <dbReference type="ARBA" id="ARBA00022840"/>
    </source>
</evidence>
<comment type="catalytic activity">
    <reaction evidence="7">
        <text>L-aspartate + L-glutamine + ATP + H2O = L-asparagine + L-glutamate + AMP + diphosphate + H(+)</text>
        <dbReference type="Rhea" id="RHEA:12228"/>
        <dbReference type="ChEBI" id="CHEBI:15377"/>
        <dbReference type="ChEBI" id="CHEBI:15378"/>
        <dbReference type="ChEBI" id="CHEBI:29985"/>
        <dbReference type="ChEBI" id="CHEBI:29991"/>
        <dbReference type="ChEBI" id="CHEBI:30616"/>
        <dbReference type="ChEBI" id="CHEBI:33019"/>
        <dbReference type="ChEBI" id="CHEBI:58048"/>
        <dbReference type="ChEBI" id="CHEBI:58359"/>
        <dbReference type="ChEBI" id="CHEBI:456215"/>
        <dbReference type="EC" id="6.3.5.4"/>
    </reaction>
</comment>
<dbReference type="InterPro" id="IPR033738">
    <property type="entry name" value="AsnB_N"/>
</dbReference>
<keyword evidence="4" id="KW-0547">Nucleotide-binding</keyword>
<evidence type="ECO:0000313" key="10">
    <source>
        <dbReference type="Proteomes" id="UP001334732"/>
    </source>
</evidence>
<feature type="domain" description="Glutamine amidotransferase type-2" evidence="8">
    <location>
        <begin position="2"/>
        <end position="209"/>
    </location>
</feature>
<proteinExistence type="inferred from homology"/>
<sequence length="604" mass="67471">MCGIAGVVTVDAVEPELLDGMARRLAHRGPDGQGRHVAGNVGLVHTRLAIIDLEGGAQPLYNEDRSLALVANGEIYNYRELRAELEALGHRFATHSDCETILHGYEAWGTACLDRLQGMFAFALHDARRGEVILARDRLGIKPLVYCHDGRGLAFASEIKALRPWLRKPAVDPDGLAQFLQSNFTTGPRTLVAGVAKLLPGHLARVDTRTLKIELHAYWSPLQVAPLDVKLDDALERFDVLMRDVMDIHMRADVPLGLFLSGGVDSSLLAALLAQRVAEPLRTFSVGFPGSSVHNELDAARRIAEQFHTRHSVFEVSADAMLNCLPRSVWAADDLTADYANLPVSMLAEHAGRELKVVFSGEGGDEVFAGYGRYRAPWLRRTLAALRAPGSGGFRTRGIFDRVPSAVFQSPLAQAVTRWREPFRDAWQRTPETWSRLQRMQYVDIGTWLPDDLLVKADRMLMAWGIEGRVPFLDHRVVEFGLGLPDACKIEGRTGKRFLRLWGERYLPRDHLWSRKKGFTVPVDDWLRGERLQKLLDVLPRAAGIRAWFEPVEVRRLLLAQQQGAKHSTALWAMLNFAIWHRIHIEADAEKPADQVDPLSLLGG</sequence>
<dbReference type="Gene3D" id="3.40.50.620">
    <property type="entry name" value="HUPs"/>
    <property type="match status" value="1"/>
</dbReference>
<evidence type="ECO:0000256" key="1">
    <source>
        <dbReference type="ARBA" id="ARBA00005187"/>
    </source>
</evidence>
<protein>
    <recommendedName>
        <fullName evidence="3">asparagine synthase (glutamine-hydrolyzing)</fullName>
        <ecNumber evidence="3">6.3.5.4</ecNumber>
    </recommendedName>
</protein>
<keyword evidence="6" id="KW-0315">Glutamine amidotransferase</keyword>
<keyword evidence="9" id="KW-0436">Ligase</keyword>
<dbReference type="EC" id="6.3.5.4" evidence="3"/>
<dbReference type="CDD" id="cd01991">
    <property type="entry name" value="Asn_synthase_B_C"/>
    <property type="match status" value="1"/>
</dbReference>
<reference evidence="9 10" key="1">
    <citation type="submission" date="2023-12" db="EMBL/GenBank/DDBJ databases">
        <title>Thiobacillus sedimentum sp. nov., a chemolithoautotrophic sulfur-oxidizing bacterium isolated from freshwater sediment.</title>
        <authorList>
            <person name="Luo J."/>
            <person name="Dai C."/>
        </authorList>
    </citation>
    <scope>NUCLEOTIDE SEQUENCE [LARGE SCALE GENOMIC DNA]</scope>
    <source>
        <strain evidence="9 10">SCUT-2</strain>
    </source>
</reference>
<keyword evidence="5" id="KW-0067">ATP-binding</keyword>
<keyword evidence="10" id="KW-1185">Reference proteome</keyword>
<dbReference type="PROSITE" id="PS51278">
    <property type="entry name" value="GATASE_TYPE_2"/>
    <property type="match status" value="1"/>
</dbReference>
<dbReference type="PANTHER" id="PTHR43284">
    <property type="entry name" value="ASPARAGINE SYNTHETASE (GLUTAMINE-HYDROLYZING)"/>
    <property type="match status" value="1"/>
</dbReference>
<dbReference type="InterPro" id="IPR017932">
    <property type="entry name" value="GATase_2_dom"/>
</dbReference>
<dbReference type="InterPro" id="IPR014729">
    <property type="entry name" value="Rossmann-like_a/b/a_fold"/>
</dbReference>
<dbReference type="InterPro" id="IPR051786">
    <property type="entry name" value="ASN_synthetase/amidase"/>
</dbReference>
<dbReference type="CDD" id="cd00712">
    <property type="entry name" value="AsnB"/>
    <property type="match status" value="1"/>
</dbReference>
<evidence type="ECO:0000256" key="6">
    <source>
        <dbReference type="ARBA" id="ARBA00022962"/>
    </source>
</evidence>
<dbReference type="SUPFAM" id="SSF56235">
    <property type="entry name" value="N-terminal nucleophile aminohydrolases (Ntn hydrolases)"/>
    <property type="match status" value="1"/>
</dbReference>
<dbReference type="Gene3D" id="3.60.20.10">
    <property type="entry name" value="Glutamine Phosphoribosylpyrophosphate, subunit 1, domain 1"/>
    <property type="match status" value="1"/>
</dbReference>
<comment type="similarity">
    <text evidence="2">Belongs to the asparagine synthetase family.</text>
</comment>
<evidence type="ECO:0000256" key="7">
    <source>
        <dbReference type="ARBA" id="ARBA00048741"/>
    </source>
</evidence>
<dbReference type="Proteomes" id="UP001334732">
    <property type="component" value="Chromosome"/>
</dbReference>
<evidence type="ECO:0000259" key="8">
    <source>
        <dbReference type="PROSITE" id="PS51278"/>
    </source>
</evidence>
<evidence type="ECO:0000256" key="3">
    <source>
        <dbReference type="ARBA" id="ARBA00012737"/>
    </source>
</evidence>
<gene>
    <name evidence="9" type="primary">asnB</name>
    <name evidence="9" type="ORF">VA613_10415</name>
</gene>
<evidence type="ECO:0000256" key="4">
    <source>
        <dbReference type="ARBA" id="ARBA00022741"/>
    </source>
</evidence>
<dbReference type="GO" id="GO:0004066">
    <property type="term" value="F:asparagine synthase (glutamine-hydrolyzing) activity"/>
    <property type="evidence" value="ECO:0007669"/>
    <property type="project" value="UniProtKB-EC"/>
</dbReference>
<dbReference type="InterPro" id="IPR006426">
    <property type="entry name" value="Asn_synth_AEB"/>
</dbReference>
<dbReference type="Pfam" id="PF13537">
    <property type="entry name" value="GATase_7"/>
    <property type="match status" value="1"/>
</dbReference>
<dbReference type="NCBIfam" id="TIGR01536">
    <property type="entry name" value="asn_synth_AEB"/>
    <property type="match status" value="1"/>
</dbReference>
<dbReference type="PIRSF" id="PIRSF001589">
    <property type="entry name" value="Asn_synthetase_glu-h"/>
    <property type="match status" value="1"/>
</dbReference>
<evidence type="ECO:0000256" key="2">
    <source>
        <dbReference type="ARBA" id="ARBA00005752"/>
    </source>
</evidence>
<dbReference type="InterPro" id="IPR001962">
    <property type="entry name" value="Asn_synthase"/>
</dbReference>
<comment type="pathway">
    <text evidence="1">Amino-acid biosynthesis; L-asparagine biosynthesis; L-asparagine from L-aspartate (L-Gln route): step 1/1.</text>
</comment>
<dbReference type="InterPro" id="IPR029055">
    <property type="entry name" value="Ntn_hydrolases_N"/>
</dbReference>
<dbReference type="RefSeq" id="WP_324778947.1">
    <property type="nucleotide sequence ID" value="NZ_CP141769.1"/>
</dbReference>
<name>A0ABZ1CGA5_9PROT</name>
<organism evidence="9 10">
    <name type="scientific">Thiobacillus sedimenti</name>
    <dbReference type="NCBI Taxonomy" id="3110231"/>
    <lineage>
        <taxon>Bacteria</taxon>
        <taxon>Pseudomonadati</taxon>
        <taxon>Pseudomonadota</taxon>
        <taxon>Betaproteobacteria</taxon>
        <taxon>Nitrosomonadales</taxon>
        <taxon>Thiobacillaceae</taxon>
        <taxon>Thiobacillus</taxon>
    </lineage>
</organism>
<dbReference type="Pfam" id="PF00733">
    <property type="entry name" value="Asn_synthase"/>
    <property type="match status" value="1"/>
</dbReference>
<dbReference type="SUPFAM" id="SSF52402">
    <property type="entry name" value="Adenine nucleotide alpha hydrolases-like"/>
    <property type="match status" value="1"/>
</dbReference>
<evidence type="ECO:0000313" key="9">
    <source>
        <dbReference type="EMBL" id="WRS38416.1"/>
    </source>
</evidence>
<accession>A0ABZ1CGA5</accession>
<dbReference type="EMBL" id="CP141769">
    <property type="protein sequence ID" value="WRS38416.1"/>
    <property type="molecule type" value="Genomic_DNA"/>
</dbReference>